<evidence type="ECO:0000256" key="2">
    <source>
        <dbReference type="ARBA" id="ARBA00012621"/>
    </source>
</evidence>
<dbReference type="GO" id="GO:0009245">
    <property type="term" value="P:lipid A biosynthetic process"/>
    <property type="evidence" value="ECO:0007669"/>
    <property type="project" value="TreeGrafter"/>
</dbReference>
<evidence type="ECO:0000256" key="6">
    <source>
        <dbReference type="PIRSR" id="PIRSR639901-1"/>
    </source>
</evidence>
<dbReference type="FunFam" id="3.40.50.2000:FF:000032">
    <property type="entry name" value="3-deoxy-D-manno-octulosonic acid transferase"/>
    <property type="match status" value="1"/>
</dbReference>
<dbReference type="GO" id="GO:0005886">
    <property type="term" value="C:plasma membrane"/>
    <property type="evidence" value="ECO:0007669"/>
    <property type="project" value="TreeGrafter"/>
</dbReference>
<keyword evidence="3" id="KW-0808">Transferase</keyword>
<dbReference type="Gene3D" id="3.40.50.11720">
    <property type="entry name" value="3-Deoxy-D-manno-octulosonic-acid transferase, N-terminal domain"/>
    <property type="match status" value="1"/>
</dbReference>
<accession>A0A4Y7KE49</accession>
<dbReference type="STRING" id="3469.A0A4Y7KE49"/>
<dbReference type="Proteomes" id="UP000316621">
    <property type="component" value="Chromosome 7"/>
</dbReference>
<evidence type="ECO:0000256" key="4">
    <source>
        <dbReference type="ARBA" id="ARBA00031445"/>
    </source>
</evidence>
<evidence type="ECO:0000259" key="8">
    <source>
        <dbReference type="Pfam" id="PF04413"/>
    </source>
</evidence>
<dbReference type="PANTHER" id="PTHR42755:SF1">
    <property type="entry name" value="3-DEOXY-D-MANNO-OCTULOSONIC ACID TRANSFERASE, MITOCHONDRIAL-RELATED"/>
    <property type="match status" value="1"/>
</dbReference>
<feature type="active site" description="Proton acceptor" evidence="6">
    <location>
        <position position="68"/>
    </location>
</feature>
<dbReference type="GO" id="GO:0043842">
    <property type="term" value="F:Kdo transferase activity"/>
    <property type="evidence" value="ECO:0007669"/>
    <property type="project" value="UniProtKB-EC"/>
</dbReference>
<dbReference type="Gramene" id="RZC70632">
    <property type="protein sequence ID" value="RZC70632"/>
    <property type="gene ID" value="C5167_033801"/>
</dbReference>
<evidence type="ECO:0000256" key="7">
    <source>
        <dbReference type="PIRSR" id="PIRSR639901-2"/>
    </source>
</evidence>
<dbReference type="Gene3D" id="3.40.50.2000">
    <property type="entry name" value="Glycogen Phosphorylase B"/>
    <property type="match status" value="1"/>
</dbReference>
<proteinExistence type="inferred from homology"/>
<feature type="site" description="Transition state stabilizer" evidence="7">
    <location>
        <position position="227"/>
    </location>
</feature>
<evidence type="ECO:0000256" key="3">
    <source>
        <dbReference type="ARBA" id="ARBA00022679"/>
    </source>
</evidence>
<evidence type="ECO:0000256" key="1">
    <source>
        <dbReference type="ARBA" id="ARBA00006380"/>
    </source>
</evidence>
<dbReference type="InterPro" id="IPR038107">
    <property type="entry name" value="Glycos_transf_N_sf"/>
</dbReference>
<keyword evidence="10" id="KW-1185">Reference proteome</keyword>
<comment type="similarity">
    <text evidence="1">Belongs to the glycosyltransferase group 1 family. Glycosyltransferase 30 subfamily.</text>
</comment>
<name>A0A4Y7KE49_PAPSO</name>
<dbReference type="InterPro" id="IPR007507">
    <property type="entry name" value="Glycos_transf_N"/>
</dbReference>
<dbReference type="AlphaFoldDB" id="A0A4Y7KE49"/>
<dbReference type="OMA" id="RIWIHAL"/>
<evidence type="ECO:0000313" key="9">
    <source>
        <dbReference type="EMBL" id="RZC70632.1"/>
    </source>
</evidence>
<gene>
    <name evidence="9" type="ORF">C5167_033801</name>
</gene>
<comment type="catalytic activity">
    <reaction evidence="5">
        <text>lipid IVA (E. coli) + CMP-3-deoxy-beta-D-manno-octulosonate = alpha-Kdo-(2-&gt;6)-lipid IVA (E. coli) + CMP + H(+)</text>
        <dbReference type="Rhea" id="RHEA:28066"/>
        <dbReference type="ChEBI" id="CHEBI:15378"/>
        <dbReference type="ChEBI" id="CHEBI:58603"/>
        <dbReference type="ChEBI" id="CHEBI:60364"/>
        <dbReference type="ChEBI" id="CHEBI:60377"/>
        <dbReference type="ChEBI" id="CHEBI:85987"/>
        <dbReference type="EC" id="2.4.99.12"/>
    </reaction>
</comment>
<evidence type="ECO:0000256" key="5">
    <source>
        <dbReference type="ARBA" id="ARBA00049183"/>
    </source>
</evidence>
<sequence>MMIDKGKVIYMAYRAVSYSLSPFIYIHLQWRRFRGLEHPIRWRERLGHPSINRPPGPFLWFHAVSLGEGLAAIPVIRRCIQQKPNLTILMTTTTTSAFEVIKDRLPNDVLYQYAPLDTPSAMDDFLDYWNPVAVMLMESELWPNLVFGATKKGLFADYYGIVKCSDVFQILPPLVYTNSVSVDFIDALEVFFDCSTGIEYIHSNVEAIRYQLLQAPPFIINFAGDLKYAVNNVDISMQDNTCLEDLQLRLGNRPVWMASSIHKGEDEVVVGVHRALMQVYPNVITIIVPRHPQLGQQMALELRKDGFNVVLRSCKEKILPSTNFYIVDTLGELRSLYRIIPVAVIGGSFLPGLAGHNVSEAAAAGCAVLTGRYVGHFSRMILEMQQINPLSVMQVSGQTDLLKKLLELFSNANTLETHRMAAKQAFHALSNGVVSNIWNLLNIHVIQKALPPEIK</sequence>
<feature type="site" description="Transition state stabilizer" evidence="7">
    <location>
        <position position="138"/>
    </location>
</feature>
<dbReference type="EMBL" id="CM010721">
    <property type="protein sequence ID" value="RZC70632.1"/>
    <property type="molecule type" value="Genomic_DNA"/>
</dbReference>
<feature type="domain" description="3-deoxy-D-manno-octulosonic-acid transferase N-terminal" evidence="8">
    <location>
        <begin position="41"/>
        <end position="153"/>
    </location>
</feature>
<dbReference type="Pfam" id="PF04413">
    <property type="entry name" value="Glycos_transf_N"/>
    <property type="match status" value="1"/>
</dbReference>
<reference evidence="9 10" key="1">
    <citation type="journal article" date="2018" name="Science">
        <title>The opium poppy genome and morphinan production.</title>
        <authorList>
            <person name="Guo L."/>
            <person name="Winzer T."/>
            <person name="Yang X."/>
            <person name="Li Y."/>
            <person name="Ning Z."/>
            <person name="He Z."/>
            <person name="Teodor R."/>
            <person name="Lu Y."/>
            <person name="Bowser T.A."/>
            <person name="Graham I.A."/>
            <person name="Ye K."/>
        </authorList>
    </citation>
    <scope>NUCLEOTIDE SEQUENCE [LARGE SCALE GENOMIC DNA]</scope>
    <source>
        <strain evidence="10">cv. HN1</strain>
        <tissue evidence="9">Leaves</tissue>
    </source>
</reference>
<dbReference type="EC" id="2.4.99.12" evidence="2"/>
<organism evidence="9 10">
    <name type="scientific">Papaver somniferum</name>
    <name type="common">Opium poppy</name>
    <dbReference type="NCBI Taxonomy" id="3469"/>
    <lineage>
        <taxon>Eukaryota</taxon>
        <taxon>Viridiplantae</taxon>
        <taxon>Streptophyta</taxon>
        <taxon>Embryophyta</taxon>
        <taxon>Tracheophyta</taxon>
        <taxon>Spermatophyta</taxon>
        <taxon>Magnoliopsida</taxon>
        <taxon>Ranunculales</taxon>
        <taxon>Papaveraceae</taxon>
        <taxon>Papaveroideae</taxon>
        <taxon>Papaver</taxon>
    </lineage>
</organism>
<protein>
    <recommendedName>
        <fullName evidence="2">lipid IVA 3-deoxy-D-manno-octulosonic acid transferase</fullName>
        <ecNumber evidence="2">2.4.99.12</ecNumber>
    </recommendedName>
    <alternativeName>
        <fullName evidence="4">Lipid IV(A) 3-deoxy-D-manno-octulosonic acid transferase</fullName>
    </alternativeName>
</protein>
<dbReference type="InterPro" id="IPR039901">
    <property type="entry name" value="Kdotransferase"/>
</dbReference>
<dbReference type="PANTHER" id="PTHR42755">
    <property type="entry name" value="3-DEOXY-MANNO-OCTULOSONATE CYTIDYLYLTRANSFERASE"/>
    <property type="match status" value="1"/>
</dbReference>
<evidence type="ECO:0000313" key="10">
    <source>
        <dbReference type="Proteomes" id="UP000316621"/>
    </source>
</evidence>